<feature type="domain" description="Carbohydrate kinase FGGY N-terminal" evidence="7">
    <location>
        <begin position="6"/>
        <end position="264"/>
    </location>
</feature>
<comment type="similarity">
    <text evidence="1 6">Belongs to the FGGY kinase family.</text>
</comment>
<proteinExistence type="inferred from homology"/>
<keyword evidence="4 6" id="KW-0418">Kinase</keyword>
<dbReference type="PANTHER" id="PTHR43095:SF5">
    <property type="entry name" value="XYLULOSE KINASE"/>
    <property type="match status" value="1"/>
</dbReference>
<dbReference type="InterPro" id="IPR050406">
    <property type="entry name" value="FGGY_Carb_Kinase"/>
</dbReference>
<dbReference type="InterPro" id="IPR006000">
    <property type="entry name" value="Xylulokinase"/>
</dbReference>
<dbReference type="SUPFAM" id="SSF53067">
    <property type="entry name" value="Actin-like ATPase domain"/>
    <property type="match status" value="2"/>
</dbReference>
<protein>
    <recommendedName>
        <fullName evidence="6">Xylulose kinase</fullName>
        <shortName evidence="6">Xylulokinase</shortName>
        <ecNumber evidence="6">2.7.1.17</ecNumber>
    </recommendedName>
</protein>
<accession>A0A7V5H2B7</accession>
<gene>
    <name evidence="6 9" type="primary">xylB</name>
    <name evidence="9" type="ORF">ENL21_02070</name>
</gene>
<dbReference type="GO" id="GO:0005997">
    <property type="term" value="P:xylulose metabolic process"/>
    <property type="evidence" value="ECO:0007669"/>
    <property type="project" value="InterPro"/>
</dbReference>
<evidence type="ECO:0000256" key="6">
    <source>
        <dbReference type="RuleBase" id="RU364073"/>
    </source>
</evidence>
<keyword evidence="6" id="KW-0119">Carbohydrate metabolism</keyword>
<dbReference type="AlphaFoldDB" id="A0A7V5H2B7"/>
<evidence type="ECO:0000313" key="9">
    <source>
        <dbReference type="EMBL" id="HHE54539.1"/>
    </source>
</evidence>
<dbReference type="PIRSF" id="PIRSF000538">
    <property type="entry name" value="GlpK"/>
    <property type="match status" value="1"/>
</dbReference>
<organism evidence="9">
    <name type="scientific">Caldithrix abyssi</name>
    <dbReference type="NCBI Taxonomy" id="187145"/>
    <lineage>
        <taxon>Bacteria</taxon>
        <taxon>Pseudomonadati</taxon>
        <taxon>Calditrichota</taxon>
        <taxon>Calditrichia</taxon>
        <taxon>Calditrichales</taxon>
        <taxon>Calditrichaceae</taxon>
        <taxon>Caldithrix</taxon>
    </lineage>
</organism>
<dbReference type="InterPro" id="IPR043129">
    <property type="entry name" value="ATPase_NBD"/>
</dbReference>
<dbReference type="EC" id="2.7.1.17" evidence="6"/>
<dbReference type="Pfam" id="PF02782">
    <property type="entry name" value="FGGY_C"/>
    <property type="match status" value="1"/>
</dbReference>
<dbReference type="GO" id="GO:0005524">
    <property type="term" value="F:ATP binding"/>
    <property type="evidence" value="ECO:0007669"/>
    <property type="project" value="UniProtKB-KW"/>
</dbReference>
<dbReference type="Gene3D" id="3.30.420.40">
    <property type="match status" value="2"/>
</dbReference>
<evidence type="ECO:0000256" key="1">
    <source>
        <dbReference type="ARBA" id="ARBA00009156"/>
    </source>
</evidence>
<reference evidence="9" key="1">
    <citation type="journal article" date="2020" name="mSystems">
        <title>Genome- and Community-Level Interaction Insights into Carbon Utilization and Element Cycling Functions of Hydrothermarchaeota in Hydrothermal Sediment.</title>
        <authorList>
            <person name="Zhou Z."/>
            <person name="Liu Y."/>
            <person name="Xu W."/>
            <person name="Pan J."/>
            <person name="Luo Z.H."/>
            <person name="Li M."/>
        </authorList>
    </citation>
    <scope>NUCLEOTIDE SEQUENCE [LARGE SCALE GENOMIC DNA]</scope>
    <source>
        <strain evidence="9">HyVt-76</strain>
    </source>
</reference>
<evidence type="ECO:0000259" key="8">
    <source>
        <dbReference type="Pfam" id="PF02782"/>
    </source>
</evidence>
<dbReference type="InterPro" id="IPR018485">
    <property type="entry name" value="FGGY_C"/>
</dbReference>
<evidence type="ECO:0000256" key="5">
    <source>
        <dbReference type="ARBA" id="ARBA00022840"/>
    </source>
</evidence>
<keyword evidence="6" id="KW-0859">Xylose metabolism</keyword>
<dbReference type="GO" id="GO:0042732">
    <property type="term" value="P:D-xylose metabolic process"/>
    <property type="evidence" value="ECO:0007669"/>
    <property type="project" value="UniProtKB-KW"/>
</dbReference>
<name>A0A7V5H2B7_CALAY</name>
<dbReference type="PANTHER" id="PTHR43095">
    <property type="entry name" value="SUGAR KINASE"/>
    <property type="match status" value="1"/>
</dbReference>
<keyword evidence="5 6" id="KW-0067">ATP-binding</keyword>
<sequence>MGALFAGLDVSTQSCKLVVIDLDSKEVVLVDSVNYDQDLPQYNTFNGVLKDQPEGVSESNPHMWIDAVNMVFQRLKASKINQAQIKCISVSGQQHGLVALDERGELTRPTSKLWNDFSTLEECEILTEKVGGHQTMIEEVGNTQRTGYTASKIFHMYRHELERYNKTTTFFLVHNYINFYLTGGIRVMEPGDTSGMALWHPAKQQWSKKVIEAIDPHLIEKLPPVKPADQTIGNIAPHLAEKFGFDPACKIDAGSGDNMYGAIGTGNVQPGIVTISLGTSGTAYSFMEQPFIDPEGEIAAFCDATGHHLPLLCVSNLANGYNLFLKQFNLSHQQFNELLQKTAPGNNGRLLIPWYSGERTPDLPQAAPLYFGFALSDFTLEILARAVLEGAVLNLYDGFQRLPIKTTQIRVTGGLSQSDVWLQAIADIFEAETLLVKGEGAALGAAIHAAWVWLKENGRPVELKKLTDQFVELDESRFKKPIQQNVEIYRLQKQLFHALSRRLRNLPADDPFQLRQRIVKKLRDFG</sequence>
<evidence type="ECO:0000256" key="2">
    <source>
        <dbReference type="ARBA" id="ARBA00022679"/>
    </source>
</evidence>
<dbReference type="CDD" id="cd07809">
    <property type="entry name" value="ASKHA_NBD_FGGY_BaXK-like"/>
    <property type="match status" value="1"/>
</dbReference>
<dbReference type="Proteomes" id="UP000886111">
    <property type="component" value="Unassembled WGS sequence"/>
</dbReference>
<dbReference type="EMBL" id="DRTD01000150">
    <property type="protein sequence ID" value="HHE54539.1"/>
    <property type="molecule type" value="Genomic_DNA"/>
</dbReference>
<dbReference type="GO" id="GO:0004856">
    <property type="term" value="F:D-xylulokinase activity"/>
    <property type="evidence" value="ECO:0007669"/>
    <property type="project" value="UniProtKB-EC"/>
</dbReference>
<dbReference type="InterPro" id="IPR000577">
    <property type="entry name" value="Carb_kinase_FGGY"/>
</dbReference>
<dbReference type="NCBIfam" id="TIGR01312">
    <property type="entry name" value="XylB"/>
    <property type="match status" value="1"/>
</dbReference>
<dbReference type="Pfam" id="PF00370">
    <property type="entry name" value="FGGY_N"/>
    <property type="match status" value="1"/>
</dbReference>
<evidence type="ECO:0000256" key="3">
    <source>
        <dbReference type="ARBA" id="ARBA00022741"/>
    </source>
</evidence>
<evidence type="ECO:0000259" key="7">
    <source>
        <dbReference type="Pfam" id="PF00370"/>
    </source>
</evidence>
<evidence type="ECO:0000256" key="4">
    <source>
        <dbReference type="ARBA" id="ARBA00022777"/>
    </source>
</evidence>
<keyword evidence="2 6" id="KW-0808">Transferase</keyword>
<comment type="catalytic activity">
    <reaction evidence="6">
        <text>D-xylulose + ATP = D-xylulose 5-phosphate + ADP + H(+)</text>
        <dbReference type="Rhea" id="RHEA:10964"/>
        <dbReference type="ChEBI" id="CHEBI:15378"/>
        <dbReference type="ChEBI" id="CHEBI:17140"/>
        <dbReference type="ChEBI" id="CHEBI:30616"/>
        <dbReference type="ChEBI" id="CHEBI:57737"/>
        <dbReference type="ChEBI" id="CHEBI:456216"/>
        <dbReference type="EC" id="2.7.1.17"/>
    </reaction>
</comment>
<feature type="domain" description="Carbohydrate kinase FGGY C-terminal" evidence="8">
    <location>
        <begin position="281"/>
        <end position="452"/>
    </location>
</feature>
<comment type="caution">
    <text evidence="9">The sequence shown here is derived from an EMBL/GenBank/DDBJ whole genome shotgun (WGS) entry which is preliminary data.</text>
</comment>
<dbReference type="InterPro" id="IPR018484">
    <property type="entry name" value="FGGY_N"/>
</dbReference>
<keyword evidence="3 6" id="KW-0547">Nucleotide-binding</keyword>